<evidence type="ECO:0000313" key="3">
    <source>
        <dbReference type="Proteomes" id="UP000049455"/>
    </source>
</evidence>
<dbReference type="RefSeq" id="WP_055662075.1">
    <property type="nucleotide sequence ID" value="NZ_CYPR01000018.1"/>
</dbReference>
<dbReference type="STRING" id="313367.JSE7799_00369"/>
<name>A0A0M7B788_9RHOB</name>
<feature type="transmembrane region" description="Helical" evidence="1">
    <location>
        <begin position="12"/>
        <end position="34"/>
    </location>
</feature>
<dbReference type="EMBL" id="CYPR01000018">
    <property type="protein sequence ID" value="CUH16731.1"/>
    <property type="molecule type" value="Genomic_DNA"/>
</dbReference>
<reference evidence="2 3" key="1">
    <citation type="submission" date="2015-09" db="EMBL/GenBank/DDBJ databases">
        <authorList>
            <person name="Jackson K.R."/>
            <person name="Lunt B.L."/>
            <person name="Fisher J.N.B."/>
            <person name="Gardner A.V."/>
            <person name="Bailey M.E."/>
            <person name="Deus L.M."/>
            <person name="Earl A.S."/>
            <person name="Gibby P.D."/>
            <person name="Hartmann K.A."/>
            <person name="Liu J.E."/>
            <person name="Manci A.M."/>
            <person name="Nielsen D.A."/>
            <person name="Solomon M.B."/>
            <person name="Breakwell D.P."/>
            <person name="Burnett S.H."/>
            <person name="Grose J.H."/>
        </authorList>
    </citation>
    <scope>NUCLEOTIDE SEQUENCE [LARGE SCALE GENOMIC DNA]</scope>
    <source>
        <strain evidence="2 3">CECT 7799</strain>
    </source>
</reference>
<protein>
    <submittedName>
        <fullName evidence="2">Uncharacterized protein</fullName>
    </submittedName>
</protein>
<dbReference type="OrthoDB" id="5525128at2"/>
<keyword evidence="1" id="KW-0472">Membrane</keyword>
<dbReference type="AlphaFoldDB" id="A0A0M7B788"/>
<keyword evidence="1" id="KW-1133">Transmembrane helix</keyword>
<gene>
    <name evidence="2" type="ORF">JSE7799_00369</name>
</gene>
<evidence type="ECO:0000313" key="2">
    <source>
        <dbReference type="EMBL" id="CUH16731.1"/>
    </source>
</evidence>
<organism evidence="2 3">
    <name type="scientific">Jannaschia seosinensis</name>
    <dbReference type="NCBI Taxonomy" id="313367"/>
    <lineage>
        <taxon>Bacteria</taxon>
        <taxon>Pseudomonadati</taxon>
        <taxon>Pseudomonadota</taxon>
        <taxon>Alphaproteobacteria</taxon>
        <taxon>Rhodobacterales</taxon>
        <taxon>Roseobacteraceae</taxon>
        <taxon>Jannaschia</taxon>
    </lineage>
</organism>
<sequence length="137" mass="14127">MACLEKFIRRERGFVTFDWIVLTAIIVLTGVSVLDSLSGGVETASVARADLRGEALAEVLAPETCPGGPGDASAREAARIAAGGSGPVDVTAMMARVVGLDEAEFRAERARNAQAQDRGDRNVAGAAGCATVPRGLE</sequence>
<proteinExistence type="predicted"/>
<dbReference type="Proteomes" id="UP000049455">
    <property type="component" value="Unassembled WGS sequence"/>
</dbReference>
<evidence type="ECO:0000256" key="1">
    <source>
        <dbReference type="SAM" id="Phobius"/>
    </source>
</evidence>
<keyword evidence="3" id="KW-1185">Reference proteome</keyword>
<keyword evidence="1" id="KW-0812">Transmembrane</keyword>
<accession>A0A0M7B788</accession>